<dbReference type="EC" id="2.1.1.72" evidence="1"/>
<dbReference type="PROSITE" id="PS00092">
    <property type="entry name" value="N6_MTASE"/>
    <property type="match status" value="1"/>
</dbReference>
<evidence type="ECO:0000259" key="6">
    <source>
        <dbReference type="Pfam" id="PF07669"/>
    </source>
</evidence>
<dbReference type="GO" id="GO:0006304">
    <property type="term" value="P:DNA modification"/>
    <property type="evidence" value="ECO:0007669"/>
    <property type="project" value="InterPro"/>
</dbReference>
<dbReference type="InterPro" id="IPR011639">
    <property type="entry name" value="MethylTrfase_TaqI-like_dom"/>
</dbReference>
<dbReference type="Gene3D" id="3.40.50.150">
    <property type="entry name" value="Vaccinia Virus protein VP39"/>
    <property type="match status" value="1"/>
</dbReference>
<dbReference type="GO" id="GO:0032259">
    <property type="term" value="P:methylation"/>
    <property type="evidence" value="ECO:0007669"/>
    <property type="project" value="UniProtKB-KW"/>
</dbReference>
<name>A0A402ABY1_9CHLR</name>
<sequence>MQQQPERYIHDVIASPGYLPDETPREHLQRRQSYQTLRTRLAGGEITNIDDFITHNLHINRLAIDAIYALEDAEQLQDCYEQLMHITILDPTCGSGAFLLAALRILHPLYEACLDRQQGLNASQAPENAIRVQKSLSHYEVIRTIITRNLYGIDIMEEATEICKLHLFLKLIAQVKCVEELEPLPNIDHNILAGNTLVEMGRSDFSSPQELLTTQQQASRTTEARWQIAFKDILQRGGFTIIIGNPPYVEYNEQTFPYALKHFNTRGCANLYTCVVERSRQLLAPQGRHGMILPLAAFATRNMQPFLSAFRSWFPVTWLSFYHFRPSMLFSGGKIASIPTAIYLAKTEGSERRYSTHLMKWAQEQRPLLFTRFSYHAIHAPEDPLNRHYYPKLNQSCEDNILTRLLAHQPVSRYISRIPNANTMFYRTAGGLYWKVFVNFPWPYHTTSNKQCFFQPDFERDVFVALFNSSLFWWYYTVTFDTFNLKDYMLFGFRFTYPEQTELIQALREQSSRLMEDFSRYARHLKRGQTGSYTIYARKSKPIIDAIDEILARHYGFSQQELDFIVNYDIKYRMGLAQLLEGAEE</sequence>
<dbReference type="Pfam" id="PF07669">
    <property type="entry name" value="Eco57I"/>
    <property type="match status" value="1"/>
</dbReference>
<dbReference type="AlphaFoldDB" id="A0A402ABY1"/>
<dbReference type="InterPro" id="IPR029063">
    <property type="entry name" value="SAM-dependent_MTases_sf"/>
</dbReference>
<evidence type="ECO:0000256" key="5">
    <source>
        <dbReference type="ARBA" id="ARBA00047942"/>
    </source>
</evidence>
<dbReference type="PRINTS" id="PR00507">
    <property type="entry name" value="N12N6MTFRASE"/>
</dbReference>
<keyword evidence="4" id="KW-0949">S-adenosyl-L-methionine</keyword>
<organism evidence="7 8">
    <name type="scientific">Dictyobacter kobayashii</name>
    <dbReference type="NCBI Taxonomy" id="2014872"/>
    <lineage>
        <taxon>Bacteria</taxon>
        <taxon>Bacillati</taxon>
        <taxon>Chloroflexota</taxon>
        <taxon>Ktedonobacteria</taxon>
        <taxon>Ktedonobacterales</taxon>
        <taxon>Dictyobacteraceae</taxon>
        <taxon>Dictyobacter</taxon>
    </lineage>
</organism>
<comment type="caution">
    <text evidence="7">The sequence shown here is derived from an EMBL/GenBank/DDBJ whole genome shotgun (WGS) entry which is preliminary data.</text>
</comment>
<keyword evidence="2" id="KW-0489">Methyltransferase</keyword>
<dbReference type="GO" id="GO:0009007">
    <property type="term" value="F:site-specific DNA-methyltransferase (adenine-specific) activity"/>
    <property type="evidence" value="ECO:0007669"/>
    <property type="project" value="UniProtKB-EC"/>
</dbReference>
<proteinExistence type="predicted"/>
<dbReference type="InterPro" id="IPR050953">
    <property type="entry name" value="N4_N6_ade-DNA_methylase"/>
</dbReference>
<evidence type="ECO:0000256" key="3">
    <source>
        <dbReference type="ARBA" id="ARBA00022679"/>
    </source>
</evidence>
<dbReference type="InterPro" id="IPR002052">
    <property type="entry name" value="DNA_methylase_N6_adenine_CS"/>
</dbReference>
<comment type="catalytic activity">
    <reaction evidence="5">
        <text>a 2'-deoxyadenosine in DNA + S-adenosyl-L-methionine = an N(6)-methyl-2'-deoxyadenosine in DNA + S-adenosyl-L-homocysteine + H(+)</text>
        <dbReference type="Rhea" id="RHEA:15197"/>
        <dbReference type="Rhea" id="RHEA-COMP:12418"/>
        <dbReference type="Rhea" id="RHEA-COMP:12419"/>
        <dbReference type="ChEBI" id="CHEBI:15378"/>
        <dbReference type="ChEBI" id="CHEBI:57856"/>
        <dbReference type="ChEBI" id="CHEBI:59789"/>
        <dbReference type="ChEBI" id="CHEBI:90615"/>
        <dbReference type="ChEBI" id="CHEBI:90616"/>
        <dbReference type="EC" id="2.1.1.72"/>
    </reaction>
</comment>
<dbReference type="GO" id="GO:0003676">
    <property type="term" value="F:nucleic acid binding"/>
    <property type="evidence" value="ECO:0007669"/>
    <property type="project" value="InterPro"/>
</dbReference>
<gene>
    <name evidence="7" type="ORF">KDK_03930</name>
</gene>
<protein>
    <recommendedName>
        <fullName evidence="1">site-specific DNA-methyltransferase (adenine-specific)</fullName>
        <ecNumber evidence="1">2.1.1.72</ecNumber>
    </recommendedName>
</protein>
<dbReference type="RefSeq" id="WP_126548460.1">
    <property type="nucleotide sequence ID" value="NZ_BIFS01000001.1"/>
</dbReference>
<evidence type="ECO:0000256" key="1">
    <source>
        <dbReference type="ARBA" id="ARBA00011900"/>
    </source>
</evidence>
<evidence type="ECO:0000313" key="7">
    <source>
        <dbReference type="EMBL" id="GCE16593.1"/>
    </source>
</evidence>
<dbReference type="PANTHER" id="PTHR33841:SF1">
    <property type="entry name" value="DNA METHYLTRANSFERASE A"/>
    <property type="match status" value="1"/>
</dbReference>
<evidence type="ECO:0000256" key="2">
    <source>
        <dbReference type="ARBA" id="ARBA00022603"/>
    </source>
</evidence>
<evidence type="ECO:0000313" key="8">
    <source>
        <dbReference type="Proteomes" id="UP000287188"/>
    </source>
</evidence>
<reference evidence="8" key="1">
    <citation type="submission" date="2018-12" db="EMBL/GenBank/DDBJ databases">
        <title>Tengunoibacter tsumagoiensis gen. nov., sp. nov., Dictyobacter kobayashii sp. nov., D. alpinus sp. nov., and D. joshuensis sp. nov. and description of Dictyobacteraceae fam. nov. within the order Ktedonobacterales isolated from Tengu-no-mugimeshi.</title>
        <authorList>
            <person name="Wang C.M."/>
            <person name="Zheng Y."/>
            <person name="Sakai Y."/>
            <person name="Toyoda A."/>
            <person name="Minakuchi Y."/>
            <person name="Abe K."/>
            <person name="Yokota A."/>
            <person name="Yabe S."/>
        </authorList>
    </citation>
    <scope>NUCLEOTIDE SEQUENCE [LARGE SCALE GENOMIC DNA]</scope>
    <source>
        <strain evidence="8">Uno11</strain>
    </source>
</reference>
<accession>A0A402ABY1</accession>
<evidence type="ECO:0000256" key="4">
    <source>
        <dbReference type="ARBA" id="ARBA00022691"/>
    </source>
</evidence>
<dbReference type="Proteomes" id="UP000287188">
    <property type="component" value="Unassembled WGS sequence"/>
</dbReference>
<feature type="domain" description="Type II methyltransferase M.TaqI-like" evidence="6">
    <location>
        <begin position="149"/>
        <end position="310"/>
    </location>
</feature>
<keyword evidence="3" id="KW-0808">Transferase</keyword>
<dbReference type="OrthoDB" id="9815272at2"/>
<dbReference type="PANTHER" id="PTHR33841">
    <property type="entry name" value="DNA METHYLTRANSFERASE YEEA-RELATED"/>
    <property type="match status" value="1"/>
</dbReference>
<dbReference type="SUPFAM" id="SSF53335">
    <property type="entry name" value="S-adenosyl-L-methionine-dependent methyltransferases"/>
    <property type="match status" value="1"/>
</dbReference>
<keyword evidence="8" id="KW-1185">Reference proteome</keyword>
<dbReference type="EMBL" id="BIFS01000001">
    <property type="protein sequence ID" value="GCE16593.1"/>
    <property type="molecule type" value="Genomic_DNA"/>
</dbReference>